<dbReference type="ExpressionAtlas" id="A0A2K2CJR8">
    <property type="expression patterns" value="baseline"/>
</dbReference>
<keyword evidence="4" id="KW-1185">Reference proteome</keyword>
<dbReference type="EMBL" id="CM000883">
    <property type="protein sequence ID" value="PNT62266.1"/>
    <property type="molecule type" value="Genomic_DNA"/>
</dbReference>
<organism evidence="2">
    <name type="scientific">Brachypodium distachyon</name>
    <name type="common">Purple false brome</name>
    <name type="synonym">Trachynia distachya</name>
    <dbReference type="NCBI Taxonomy" id="15368"/>
    <lineage>
        <taxon>Eukaryota</taxon>
        <taxon>Viridiplantae</taxon>
        <taxon>Streptophyta</taxon>
        <taxon>Embryophyta</taxon>
        <taxon>Tracheophyta</taxon>
        <taxon>Spermatophyta</taxon>
        <taxon>Magnoliopsida</taxon>
        <taxon>Liliopsida</taxon>
        <taxon>Poales</taxon>
        <taxon>Poaceae</taxon>
        <taxon>BOP clade</taxon>
        <taxon>Pooideae</taxon>
        <taxon>Stipodae</taxon>
        <taxon>Brachypodieae</taxon>
        <taxon>Brachypodium</taxon>
    </lineage>
</organism>
<gene>
    <name evidence="2" type="ORF">BRADI_4g00713v3</name>
</gene>
<accession>A0A2K2CJR8</accession>
<protein>
    <recommendedName>
        <fullName evidence="5">DUF4219 domain-containing protein</fullName>
    </recommendedName>
</protein>
<feature type="compositionally biased region" description="Low complexity" evidence="1">
    <location>
        <begin position="223"/>
        <end position="262"/>
    </location>
</feature>
<evidence type="ECO:0000313" key="4">
    <source>
        <dbReference type="Proteomes" id="UP000008810"/>
    </source>
</evidence>
<dbReference type="Gramene" id="PNT62266">
    <property type="protein sequence ID" value="PNT62266"/>
    <property type="gene ID" value="BRADI_4g00713v3"/>
</dbReference>
<reference evidence="3" key="3">
    <citation type="submission" date="2018-08" db="UniProtKB">
        <authorList>
            <consortium name="EnsemblPlants"/>
        </authorList>
    </citation>
    <scope>IDENTIFICATION</scope>
    <source>
        <strain evidence="3">cv. Bd21</strain>
    </source>
</reference>
<dbReference type="Proteomes" id="UP000008810">
    <property type="component" value="Chromosome 4"/>
</dbReference>
<reference evidence="2 3" key="1">
    <citation type="journal article" date="2010" name="Nature">
        <title>Genome sequencing and analysis of the model grass Brachypodium distachyon.</title>
        <authorList>
            <consortium name="International Brachypodium Initiative"/>
        </authorList>
    </citation>
    <scope>NUCLEOTIDE SEQUENCE [LARGE SCALE GENOMIC DNA]</scope>
    <source>
        <strain evidence="2 3">Bd21</strain>
    </source>
</reference>
<dbReference type="AlphaFoldDB" id="A0A2K2CJR8"/>
<dbReference type="PANTHER" id="PTHR35317:SF23">
    <property type="entry name" value="OS04G0629600 PROTEIN"/>
    <property type="match status" value="1"/>
</dbReference>
<dbReference type="Pfam" id="PF14223">
    <property type="entry name" value="Retrotran_gag_2"/>
    <property type="match status" value="1"/>
</dbReference>
<dbReference type="PANTHER" id="PTHR35317">
    <property type="entry name" value="OS04G0629600 PROTEIN"/>
    <property type="match status" value="1"/>
</dbReference>
<feature type="region of interest" description="Disordered" evidence="1">
    <location>
        <begin position="210"/>
        <end position="262"/>
    </location>
</feature>
<dbReference type="InParanoid" id="A0A2K2CJR8"/>
<dbReference type="OrthoDB" id="676285at2759"/>
<evidence type="ECO:0000313" key="2">
    <source>
        <dbReference type="EMBL" id="PNT62266.1"/>
    </source>
</evidence>
<dbReference type="EnsemblPlants" id="PNT62266">
    <property type="protein sequence ID" value="PNT62266"/>
    <property type="gene ID" value="BRADI_4g00713v3"/>
</dbReference>
<feature type="compositionally biased region" description="Basic residues" evidence="1">
    <location>
        <begin position="210"/>
        <end position="222"/>
    </location>
</feature>
<sequence>MPRDADSSPSKAIVPGGSGDSATTAIAAAGRLPFPMLTTTNYAAWALRMRYILRVNGAWGAVDPENSSKVIDESKEELAMTIISQSIDDGTLLRVAEKENAADVWAALRSMHVGVEHVREARIQSLRSEFDRLKMGDAESVDDFAASALPCQRCARAHDTSRRGRHESPGRASFPRSAPATRLSRLEASRNFSLNPDRLYLLSVLPRVAPTRRRTSHRHGGPARRFPSSSRNPASSSAQSLPPLSRSSSACPSPSHVAASSSPTIAMNSAHGAPAPGYLSSPIASPAPSTTSSISQLHYSTAAWPAKVISFKFGKESRRHCLVVAPQSLKLSPHCRHPFSPAAGDELHHQEPLDLEVHHWRMRKGPLEPLHHSPPASEPSIAADLVADSKIPSQMVTDVQGSYAGEGKLLSQARYWSPPGASTAIVEMNKALALATTSSFAPATPELSSLLANALSGGC</sequence>
<evidence type="ECO:0000256" key="1">
    <source>
        <dbReference type="SAM" id="MobiDB-lite"/>
    </source>
</evidence>
<evidence type="ECO:0008006" key="5">
    <source>
        <dbReference type="Google" id="ProtNLM"/>
    </source>
</evidence>
<evidence type="ECO:0000313" key="3">
    <source>
        <dbReference type="EnsemblPlants" id="PNT62266"/>
    </source>
</evidence>
<reference evidence="2" key="2">
    <citation type="submission" date="2017-06" db="EMBL/GenBank/DDBJ databases">
        <title>WGS assembly of Brachypodium distachyon.</title>
        <authorList>
            <consortium name="The International Brachypodium Initiative"/>
            <person name="Lucas S."/>
            <person name="Harmon-Smith M."/>
            <person name="Lail K."/>
            <person name="Tice H."/>
            <person name="Grimwood J."/>
            <person name="Bruce D."/>
            <person name="Barry K."/>
            <person name="Shu S."/>
            <person name="Lindquist E."/>
            <person name="Wang M."/>
            <person name="Pitluck S."/>
            <person name="Vogel J.P."/>
            <person name="Garvin D.F."/>
            <person name="Mockler T.C."/>
            <person name="Schmutz J."/>
            <person name="Rokhsar D."/>
            <person name="Bevan M.W."/>
        </authorList>
    </citation>
    <scope>NUCLEOTIDE SEQUENCE</scope>
    <source>
        <strain evidence="2">Bd21</strain>
    </source>
</reference>
<name>A0A2K2CJR8_BRADI</name>
<proteinExistence type="predicted"/>
<feature type="region of interest" description="Disordered" evidence="1">
    <location>
        <begin position="156"/>
        <end position="182"/>
    </location>
</feature>
<feature type="compositionally biased region" description="Basic and acidic residues" evidence="1">
    <location>
        <begin position="156"/>
        <end position="169"/>
    </location>
</feature>